<proteinExistence type="predicted"/>
<evidence type="ECO:0008006" key="3">
    <source>
        <dbReference type="Google" id="ProtNLM"/>
    </source>
</evidence>
<accession>A0A0V8GEK5</accession>
<evidence type="ECO:0000313" key="2">
    <source>
        <dbReference type="Proteomes" id="UP000053797"/>
    </source>
</evidence>
<dbReference type="EMBL" id="LNQL01000003">
    <property type="protein sequence ID" value="KSU48691.1"/>
    <property type="molecule type" value="Genomic_DNA"/>
</dbReference>
<sequence>MKLSLYPKKVTRHSSQLTVTLYYESAYEPTFRRFLRTLGDRITVLSPHRLVVQMEESINAMLSLYDKKEGMIDT</sequence>
<dbReference type="Proteomes" id="UP000053797">
    <property type="component" value="Unassembled WGS sequence"/>
</dbReference>
<protein>
    <recommendedName>
        <fullName evidence="3">WYL domain-containing protein</fullName>
    </recommendedName>
</protein>
<gene>
    <name evidence="1" type="ORF">AS033_10185</name>
</gene>
<dbReference type="AlphaFoldDB" id="A0A0V8GEK5"/>
<comment type="caution">
    <text evidence="1">The sequence shown here is derived from an EMBL/GenBank/DDBJ whole genome shotgun (WGS) entry which is preliminary data.</text>
</comment>
<evidence type="ECO:0000313" key="1">
    <source>
        <dbReference type="EMBL" id="KSU48691.1"/>
    </source>
</evidence>
<organism evidence="1 2">
    <name type="scientific">Exiguobacterium indicum</name>
    <dbReference type="NCBI Taxonomy" id="296995"/>
    <lineage>
        <taxon>Bacteria</taxon>
        <taxon>Bacillati</taxon>
        <taxon>Bacillota</taxon>
        <taxon>Bacilli</taxon>
        <taxon>Bacillales</taxon>
        <taxon>Bacillales Family XII. Incertae Sedis</taxon>
        <taxon>Exiguobacterium</taxon>
    </lineage>
</organism>
<name>A0A0V8GEK5_9BACL</name>
<reference evidence="1 2" key="1">
    <citation type="journal article" date="2015" name="Int. J. Syst. Evol. Microbiol.">
        <title>Exiguobacterium enclense sp. nov., isolated from sediment.</title>
        <authorList>
            <person name="Dastager S.G."/>
            <person name="Mawlankar R."/>
            <person name="Sonalkar V.V."/>
            <person name="Thorat M.N."/>
            <person name="Mual P."/>
            <person name="Verma A."/>
            <person name="Krishnamurthi S."/>
            <person name="Tang S.K."/>
            <person name="Li W.J."/>
        </authorList>
    </citation>
    <scope>NUCLEOTIDE SEQUENCE [LARGE SCALE GENOMIC DNA]</scope>
    <source>
        <strain evidence="1 2">NIO-1109</strain>
    </source>
</reference>